<dbReference type="OrthoDB" id="4526039at2759"/>
<protein>
    <submittedName>
        <fullName evidence="1">Uncharacterized protein</fullName>
    </submittedName>
</protein>
<proteinExistence type="predicted"/>
<organism evidence="1 2">
    <name type="scientific">Amylocarpus encephaloides</name>
    <dbReference type="NCBI Taxonomy" id="45428"/>
    <lineage>
        <taxon>Eukaryota</taxon>
        <taxon>Fungi</taxon>
        <taxon>Dikarya</taxon>
        <taxon>Ascomycota</taxon>
        <taxon>Pezizomycotina</taxon>
        <taxon>Leotiomycetes</taxon>
        <taxon>Helotiales</taxon>
        <taxon>Helotiales incertae sedis</taxon>
        <taxon>Amylocarpus</taxon>
    </lineage>
</organism>
<dbReference type="EMBL" id="MU251486">
    <property type="protein sequence ID" value="KAG9233795.1"/>
    <property type="molecule type" value="Genomic_DNA"/>
</dbReference>
<evidence type="ECO:0000313" key="1">
    <source>
        <dbReference type="EMBL" id="KAG9233795.1"/>
    </source>
</evidence>
<accession>A0A9P7YIN6</accession>
<evidence type="ECO:0000313" key="2">
    <source>
        <dbReference type="Proteomes" id="UP000824998"/>
    </source>
</evidence>
<gene>
    <name evidence="1" type="ORF">BJ875DRAFT_377884</name>
</gene>
<dbReference type="Proteomes" id="UP000824998">
    <property type="component" value="Unassembled WGS sequence"/>
</dbReference>
<comment type="caution">
    <text evidence="1">The sequence shown here is derived from an EMBL/GenBank/DDBJ whole genome shotgun (WGS) entry which is preliminary data.</text>
</comment>
<reference evidence="1" key="1">
    <citation type="journal article" date="2021" name="IMA Fungus">
        <title>Genomic characterization of three marine fungi, including Emericellopsis atlantica sp. nov. with signatures of a generalist lifestyle and marine biomass degradation.</title>
        <authorList>
            <person name="Hagestad O.C."/>
            <person name="Hou L."/>
            <person name="Andersen J.H."/>
            <person name="Hansen E.H."/>
            <person name="Altermark B."/>
            <person name="Li C."/>
            <person name="Kuhnert E."/>
            <person name="Cox R.J."/>
            <person name="Crous P.W."/>
            <person name="Spatafora J.W."/>
            <person name="Lail K."/>
            <person name="Amirebrahimi M."/>
            <person name="Lipzen A."/>
            <person name="Pangilinan J."/>
            <person name="Andreopoulos W."/>
            <person name="Hayes R.D."/>
            <person name="Ng V."/>
            <person name="Grigoriev I.V."/>
            <person name="Jackson S.A."/>
            <person name="Sutton T.D.S."/>
            <person name="Dobson A.D.W."/>
            <person name="Rama T."/>
        </authorList>
    </citation>
    <scope>NUCLEOTIDE SEQUENCE</scope>
    <source>
        <strain evidence="1">TRa018bII</strain>
    </source>
</reference>
<name>A0A9P7YIN6_9HELO</name>
<keyword evidence="2" id="KW-1185">Reference proteome</keyword>
<dbReference type="AlphaFoldDB" id="A0A9P7YIN6"/>
<sequence>MQEAHGFGASGPYDLDAFTRANMSPNATGSADLQAKNLHGTGYAGFNVMWTASLNITEVTNLNYTSHPAADVITNSVISLNSHGIWANESDSGLQVQLVVFPDLPRSVTVNGQKDTGDCVTTLGEECLKDYNQLISEHITRSEDAFRSGSNVTATATHPSPPKSCKDYLGGENVSGQLGSNFVDGSPQFYSSSTVHDANNLTAYELATTRIWPMFLIQTATGVGGLTVRDSEASKQHLTCLRANGTAEGSIKIGKVPSGTTRYQINACGFVAICFASLVGEILW</sequence>